<dbReference type="EMBL" id="KR029603">
    <property type="protein sequence ID" value="AKH48341.1"/>
    <property type="molecule type" value="Genomic_DNA"/>
</dbReference>
<name>A0A0F7LAY7_9VIRU</name>
<reference evidence="2" key="1">
    <citation type="journal article" date="2015" name="Front. Microbiol.">
        <title>Combining genomic sequencing methods to explore viral diversity and reveal potential virus-host interactions.</title>
        <authorList>
            <person name="Chow C.E."/>
            <person name="Winget D.M."/>
            <person name="White R.A.III."/>
            <person name="Hallam S.J."/>
            <person name="Suttle C.A."/>
        </authorList>
    </citation>
    <scope>NUCLEOTIDE SEQUENCE</scope>
    <source>
        <strain evidence="2">Oxic1_8</strain>
    </source>
</reference>
<evidence type="ECO:0000313" key="2">
    <source>
        <dbReference type="EMBL" id="AKH48341.1"/>
    </source>
</evidence>
<evidence type="ECO:0000256" key="1">
    <source>
        <dbReference type="SAM" id="MobiDB-lite"/>
    </source>
</evidence>
<feature type="compositionally biased region" description="Low complexity" evidence="1">
    <location>
        <begin position="29"/>
        <end position="44"/>
    </location>
</feature>
<proteinExistence type="predicted"/>
<sequence length="90" mass="10200">MSRGPRALASESGRVVDRDHLDEVQGSEVVDVAGGRRVADAGGSSHRDERRERRERTSGRTVCRHRREQKESGRVERGPRRAGRVARRRD</sequence>
<organism evidence="2">
    <name type="scientific">uncultured marine virus</name>
    <dbReference type="NCBI Taxonomy" id="186617"/>
    <lineage>
        <taxon>Viruses</taxon>
        <taxon>environmental samples</taxon>
    </lineage>
</organism>
<feature type="compositionally biased region" description="Basic residues" evidence="1">
    <location>
        <begin position="80"/>
        <end position="90"/>
    </location>
</feature>
<protein>
    <submittedName>
        <fullName evidence="2">Uncharacterized protein</fullName>
    </submittedName>
</protein>
<feature type="region of interest" description="Disordered" evidence="1">
    <location>
        <begin position="1"/>
        <end position="90"/>
    </location>
</feature>
<feature type="compositionally biased region" description="Basic and acidic residues" evidence="1">
    <location>
        <begin position="68"/>
        <end position="79"/>
    </location>
</feature>
<reference evidence="2" key="2">
    <citation type="submission" date="2015-03" db="EMBL/GenBank/DDBJ databases">
        <authorList>
            <person name="Chow C.-E.T."/>
            <person name="Winget D.M."/>
            <person name="White R.A.III."/>
            <person name="Hallam S.J."/>
            <person name="Suttle C.A."/>
        </authorList>
    </citation>
    <scope>NUCLEOTIDE SEQUENCE</scope>
    <source>
        <strain evidence="2">Oxic1_8</strain>
    </source>
</reference>
<accession>A0A0F7LAY7</accession>
<feature type="compositionally biased region" description="Basic and acidic residues" evidence="1">
    <location>
        <begin position="14"/>
        <end position="23"/>
    </location>
</feature>
<feature type="compositionally biased region" description="Basic and acidic residues" evidence="1">
    <location>
        <begin position="45"/>
        <end position="58"/>
    </location>
</feature>